<proteinExistence type="predicted"/>
<dbReference type="PIRSF" id="PIRSF021485">
    <property type="entry name" value="UCP021485"/>
    <property type="match status" value="1"/>
</dbReference>
<evidence type="ECO:0000313" key="3">
    <source>
        <dbReference type="Proteomes" id="UP000579945"/>
    </source>
</evidence>
<feature type="transmembrane region" description="Helical" evidence="1">
    <location>
        <begin position="139"/>
        <end position="162"/>
    </location>
</feature>
<protein>
    <submittedName>
        <fullName evidence="2">Uncharacterized membrane protein (DUF2068 family)</fullName>
    </submittedName>
</protein>
<gene>
    <name evidence="2" type="ORF">FHR33_004614</name>
</gene>
<dbReference type="AlphaFoldDB" id="A0A7W5YSA1"/>
<dbReference type="Proteomes" id="UP000579945">
    <property type="component" value="Unassembled WGS sequence"/>
</dbReference>
<keyword evidence="1" id="KW-0472">Membrane</keyword>
<feature type="transmembrane region" description="Helical" evidence="1">
    <location>
        <begin position="198"/>
        <end position="218"/>
    </location>
</feature>
<keyword evidence="1" id="KW-1133">Transmembrane helix</keyword>
<dbReference type="Pfam" id="PF09900">
    <property type="entry name" value="DUF2127"/>
    <property type="match status" value="1"/>
</dbReference>
<organism evidence="2 3">
    <name type="scientific">Nonomuraea dietziae</name>
    <dbReference type="NCBI Taxonomy" id="65515"/>
    <lineage>
        <taxon>Bacteria</taxon>
        <taxon>Bacillati</taxon>
        <taxon>Actinomycetota</taxon>
        <taxon>Actinomycetes</taxon>
        <taxon>Streptosporangiales</taxon>
        <taxon>Streptosporangiaceae</taxon>
        <taxon>Nonomuraea</taxon>
    </lineage>
</organism>
<accession>A0A7W5YSA1</accession>
<comment type="caution">
    <text evidence="2">The sequence shown here is derived from an EMBL/GenBank/DDBJ whole genome shotgun (WGS) entry which is preliminary data.</text>
</comment>
<dbReference type="RefSeq" id="WP_183651105.1">
    <property type="nucleotide sequence ID" value="NZ_JACIBV010000001.1"/>
</dbReference>
<reference evidence="2 3" key="1">
    <citation type="submission" date="2020-08" db="EMBL/GenBank/DDBJ databases">
        <title>Sequencing the genomes of 1000 actinobacteria strains.</title>
        <authorList>
            <person name="Klenk H.-P."/>
        </authorList>
    </citation>
    <scope>NUCLEOTIDE SEQUENCE [LARGE SCALE GENOMIC DNA]</scope>
    <source>
        <strain evidence="2 3">DSM 44320</strain>
    </source>
</reference>
<keyword evidence="3" id="KW-1185">Reference proteome</keyword>
<dbReference type="GeneID" id="95390977"/>
<sequence length="259" mass="28483">MDWSLRACSRRGHVTYAPDEPHLRRRLRADTALGEAWRCLRCGDFTLGPPYGEGPADEAPLVLRGRALRDAAVLRLLALERCARGLLLFLAAYGVWRFKGGREAVDRAFEEYLPLLAPLADRLGWRLADSKLVHTLHQLLATGTGTLTWLAIGLTAYGLLQVTEGIGLWLLRRWGEYFAVIATSVFIPLEIYELSHRVTWVRVSLLALNLAAVAYIVYGKRLFGVRGGHAAYQAERHEASLLEVRAAGAGSGGSAGPPD</sequence>
<name>A0A7W5YSA1_9ACTN</name>
<evidence type="ECO:0000256" key="1">
    <source>
        <dbReference type="SAM" id="Phobius"/>
    </source>
</evidence>
<keyword evidence="1" id="KW-0812">Transmembrane</keyword>
<dbReference type="InterPro" id="IPR021125">
    <property type="entry name" value="DUF2127"/>
</dbReference>
<dbReference type="InterPro" id="IPR014511">
    <property type="entry name" value="DUF2068_TM_subgr"/>
</dbReference>
<dbReference type="EMBL" id="JACIBV010000001">
    <property type="protein sequence ID" value="MBB3728754.1"/>
    <property type="molecule type" value="Genomic_DNA"/>
</dbReference>
<evidence type="ECO:0000313" key="2">
    <source>
        <dbReference type="EMBL" id="MBB3728754.1"/>
    </source>
</evidence>